<dbReference type="EMBL" id="VDFR01000109">
    <property type="protein sequence ID" value="TNC40497.1"/>
    <property type="molecule type" value="Genomic_DNA"/>
</dbReference>
<feature type="transmembrane region" description="Helical" evidence="5">
    <location>
        <begin position="87"/>
        <end position="106"/>
    </location>
</feature>
<keyword evidence="3 5" id="KW-1133">Transmembrane helix</keyword>
<feature type="transmembrane region" description="Helical" evidence="5">
    <location>
        <begin position="178"/>
        <end position="198"/>
    </location>
</feature>
<accession>A0A5C4MHV4</accession>
<proteinExistence type="predicted"/>
<dbReference type="RefSeq" id="WP_139105959.1">
    <property type="nucleotide sequence ID" value="NZ_VDFR01000057.1"/>
</dbReference>
<evidence type="ECO:0000313" key="9">
    <source>
        <dbReference type="Proteomes" id="UP000306740"/>
    </source>
</evidence>
<sequence>MNDSGMNDVVLALILLGLGVVLVFWGGAALRTLIGLAGAFVGFFLGAELVQERVGGELLGTTWGWVAAIAGAIVLGILAYVWYWLGVVIWVGAMGYVLGVSLANAFGADEDWVLTTVGLVVAALLVLIAVAASLPSLLLVAVSAWSGAILVVTAAMLLFGEIDERQINHAFRVAEPSWLWYGAAAVVFVVGLVAQLGLTSRRPAQSVGG</sequence>
<gene>
    <name evidence="8" type="ORF">FHE65_12770</name>
    <name evidence="7" type="ORF">FHE65_23045</name>
</gene>
<evidence type="ECO:0000256" key="3">
    <source>
        <dbReference type="ARBA" id="ARBA00022989"/>
    </source>
</evidence>
<dbReference type="GO" id="GO:0016020">
    <property type="term" value="C:membrane"/>
    <property type="evidence" value="ECO:0007669"/>
    <property type="project" value="UniProtKB-SubCell"/>
</dbReference>
<keyword evidence="4 5" id="KW-0472">Membrane</keyword>
<dbReference type="Pfam" id="PF13886">
    <property type="entry name" value="TM7S3_TM198"/>
    <property type="match status" value="1"/>
</dbReference>
<protein>
    <submittedName>
        <fullName evidence="7">TMEM198/TM7SF3 family protein</fullName>
    </submittedName>
</protein>
<evidence type="ECO:0000256" key="4">
    <source>
        <dbReference type="ARBA" id="ARBA00023136"/>
    </source>
</evidence>
<comment type="caution">
    <text evidence="7">The sequence shown here is derived from an EMBL/GenBank/DDBJ whole genome shotgun (WGS) entry which is preliminary data.</text>
</comment>
<evidence type="ECO:0000256" key="2">
    <source>
        <dbReference type="ARBA" id="ARBA00022692"/>
    </source>
</evidence>
<keyword evidence="2 5" id="KW-0812">Transmembrane</keyword>
<dbReference type="EMBL" id="VDFR01000057">
    <property type="protein sequence ID" value="TNC46304.1"/>
    <property type="molecule type" value="Genomic_DNA"/>
</dbReference>
<evidence type="ECO:0000256" key="1">
    <source>
        <dbReference type="ARBA" id="ARBA00004141"/>
    </source>
</evidence>
<feature type="transmembrane region" description="Helical" evidence="5">
    <location>
        <begin position="32"/>
        <end position="50"/>
    </location>
</feature>
<feature type="transmembrane region" description="Helical" evidence="5">
    <location>
        <begin position="62"/>
        <end position="82"/>
    </location>
</feature>
<evidence type="ECO:0000313" key="7">
    <source>
        <dbReference type="EMBL" id="TNC40497.1"/>
    </source>
</evidence>
<evidence type="ECO:0000256" key="5">
    <source>
        <dbReference type="SAM" id="Phobius"/>
    </source>
</evidence>
<organism evidence="7 9">
    <name type="scientific">Mumia zhuanghuii</name>
    <dbReference type="NCBI Taxonomy" id="2585211"/>
    <lineage>
        <taxon>Bacteria</taxon>
        <taxon>Bacillati</taxon>
        <taxon>Actinomycetota</taxon>
        <taxon>Actinomycetes</taxon>
        <taxon>Propionibacteriales</taxon>
        <taxon>Nocardioidaceae</taxon>
        <taxon>Mumia</taxon>
    </lineage>
</organism>
<feature type="transmembrane region" description="Helical" evidence="5">
    <location>
        <begin position="6"/>
        <end position="25"/>
    </location>
</feature>
<feature type="transmembrane region" description="Helical" evidence="5">
    <location>
        <begin position="112"/>
        <end position="130"/>
    </location>
</feature>
<name>A0A5C4MHV4_9ACTN</name>
<evidence type="ECO:0000313" key="8">
    <source>
        <dbReference type="EMBL" id="TNC46304.1"/>
    </source>
</evidence>
<evidence type="ECO:0000259" key="6">
    <source>
        <dbReference type="Pfam" id="PF13886"/>
    </source>
</evidence>
<feature type="transmembrane region" description="Helical" evidence="5">
    <location>
        <begin position="137"/>
        <end position="158"/>
    </location>
</feature>
<reference evidence="7 9" key="1">
    <citation type="submission" date="2019-05" db="EMBL/GenBank/DDBJ databases">
        <title>Mumia sp. nov., isolated from the intestinal contents of plateau pika (Ochotona curzoniae) in the Qinghai-Tibet plateau of China.</title>
        <authorList>
            <person name="Tian Z."/>
        </authorList>
    </citation>
    <scope>NUCLEOTIDE SEQUENCE [LARGE SCALE GENOMIC DNA]</scope>
    <source>
        <strain evidence="9">527</strain>
        <strain evidence="7">Z527</strain>
    </source>
</reference>
<dbReference type="AlphaFoldDB" id="A0A5C4MHV4"/>
<feature type="domain" description="TM7S3/TM198-like" evidence="6">
    <location>
        <begin position="13"/>
        <end position="196"/>
    </location>
</feature>
<dbReference type="InterPro" id="IPR025256">
    <property type="entry name" value="TM7S3/TM198-like_dom"/>
</dbReference>
<comment type="subcellular location">
    <subcellularLocation>
        <location evidence="1">Membrane</location>
        <topology evidence="1">Multi-pass membrane protein</topology>
    </subcellularLocation>
</comment>
<dbReference type="Proteomes" id="UP000306740">
    <property type="component" value="Unassembled WGS sequence"/>
</dbReference>